<protein>
    <submittedName>
        <fullName evidence="2">THO complex subunit 1, putative</fullName>
    </submittedName>
</protein>
<accession>S0F2Z6</accession>
<organism evidence="2 3">
    <name type="scientific">Chondrus crispus</name>
    <name type="common">Carrageen Irish moss</name>
    <name type="synonym">Polymorpha crispa</name>
    <dbReference type="NCBI Taxonomy" id="2769"/>
    <lineage>
        <taxon>Eukaryota</taxon>
        <taxon>Rhodophyta</taxon>
        <taxon>Florideophyceae</taxon>
        <taxon>Rhodymeniophycidae</taxon>
        <taxon>Gigartinales</taxon>
        <taxon>Gigartinaceae</taxon>
        <taxon>Chondrus</taxon>
    </lineage>
</organism>
<dbReference type="GO" id="GO:0000445">
    <property type="term" value="C:THO complex part of transcription export complex"/>
    <property type="evidence" value="ECO:0007669"/>
    <property type="project" value="TreeGrafter"/>
</dbReference>
<dbReference type="AlphaFoldDB" id="S0F2Z6"/>
<dbReference type="PANTHER" id="PTHR13265">
    <property type="entry name" value="THO COMPLEX SUBUNIT 1"/>
    <property type="match status" value="1"/>
</dbReference>
<evidence type="ECO:0000313" key="3">
    <source>
        <dbReference type="Proteomes" id="UP000012073"/>
    </source>
</evidence>
<dbReference type="PANTHER" id="PTHR13265:SF0">
    <property type="entry name" value="HPR1"/>
    <property type="match status" value="1"/>
</dbReference>
<dbReference type="GO" id="GO:0006406">
    <property type="term" value="P:mRNA export from nucleus"/>
    <property type="evidence" value="ECO:0007669"/>
    <property type="project" value="TreeGrafter"/>
</dbReference>
<evidence type="ECO:0000313" key="2">
    <source>
        <dbReference type="EMBL" id="CDF77546.1"/>
    </source>
</evidence>
<name>S0F2Z6_CHOCR</name>
<feature type="compositionally biased region" description="Polar residues" evidence="1">
    <location>
        <begin position="632"/>
        <end position="645"/>
    </location>
</feature>
<dbReference type="STRING" id="2769.S0F2Z6"/>
<reference evidence="3" key="1">
    <citation type="journal article" date="2013" name="Proc. Natl. Acad. Sci. U.S.A.">
        <title>Genome structure and metabolic features in the red seaweed Chondrus crispus shed light on evolution of the Archaeplastida.</title>
        <authorList>
            <person name="Collen J."/>
            <person name="Porcel B."/>
            <person name="Carre W."/>
            <person name="Ball S.G."/>
            <person name="Chaparro C."/>
            <person name="Tonon T."/>
            <person name="Barbeyron T."/>
            <person name="Michel G."/>
            <person name="Noel B."/>
            <person name="Valentin K."/>
            <person name="Elias M."/>
            <person name="Artiguenave F."/>
            <person name="Arun A."/>
            <person name="Aury J.M."/>
            <person name="Barbosa-Neto J.F."/>
            <person name="Bothwell J.H."/>
            <person name="Bouget F.Y."/>
            <person name="Brillet L."/>
            <person name="Cabello-Hurtado F."/>
            <person name="Capella-Gutierrez S."/>
            <person name="Charrier B."/>
            <person name="Cladiere L."/>
            <person name="Cock J.M."/>
            <person name="Coelho S.M."/>
            <person name="Colleoni C."/>
            <person name="Czjzek M."/>
            <person name="Da Silva C."/>
            <person name="Delage L."/>
            <person name="Denoeud F."/>
            <person name="Deschamps P."/>
            <person name="Dittami S.M."/>
            <person name="Gabaldon T."/>
            <person name="Gachon C.M."/>
            <person name="Groisillier A."/>
            <person name="Herve C."/>
            <person name="Jabbari K."/>
            <person name="Katinka M."/>
            <person name="Kloareg B."/>
            <person name="Kowalczyk N."/>
            <person name="Labadie K."/>
            <person name="Leblanc C."/>
            <person name="Lopez P.J."/>
            <person name="McLachlan D.H."/>
            <person name="Meslet-Cladiere L."/>
            <person name="Moustafa A."/>
            <person name="Nehr Z."/>
            <person name="Nyvall Collen P."/>
            <person name="Panaud O."/>
            <person name="Partensky F."/>
            <person name="Poulain J."/>
            <person name="Rensing S.A."/>
            <person name="Rousvoal S."/>
            <person name="Samson G."/>
            <person name="Symeonidi A."/>
            <person name="Weissenbach J."/>
            <person name="Zambounis A."/>
            <person name="Wincker P."/>
            <person name="Boyen C."/>
        </authorList>
    </citation>
    <scope>NUCLEOTIDE SEQUENCE [LARGE SCALE GENOMIC DNA]</scope>
    <source>
        <strain evidence="3">cv. Stackhouse</strain>
    </source>
</reference>
<dbReference type="KEGG" id="ccp:CHC_T00010279001"/>
<dbReference type="GeneID" id="17325042"/>
<feature type="compositionally biased region" description="Basic and acidic residues" evidence="1">
    <location>
        <begin position="648"/>
        <end position="657"/>
    </location>
</feature>
<proteinExistence type="predicted"/>
<feature type="compositionally biased region" description="Basic and acidic residues" evidence="1">
    <location>
        <begin position="570"/>
        <end position="597"/>
    </location>
</feature>
<dbReference type="EMBL" id="HG001843">
    <property type="protein sequence ID" value="CDF77546.1"/>
    <property type="molecule type" value="Genomic_DNA"/>
</dbReference>
<feature type="compositionally biased region" description="Basic and acidic residues" evidence="1">
    <location>
        <begin position="609"/>
        <end position="631"/>
    </location>
</feature>
<keyword evidence="3" id="KW-1185">Reference proteome</keyword>
<dbReference type="OrthoDB" id="10257415at2759"/>
<feature type="compositionally biased region" description="Basic and acidic residues" evidence="1">
    <location>
        <begin position="397"/>
        <end position="406"/>
    </location>
</feature>
<feature type="region of interest" description="Disordered" evidence="1">
    <location>
        <begin position="371"/>
        <end position="406"/>
    </location>
</feature>
<evidence type="ECO:0000256" key="1">
    <source>
        <dbReference type="SAM" id="MobiDB-lite"/>
    </source>
</evidence>
<feature type="region of interest" description="Disordered" evidence="1">
    <location>
        <begin position="570"/>
        <end position="657"/>
    </location>
</feature>
<dbReference type="Gramene" id="CDF77546">
    <property type="protein sequence ID" value="CDF77546"/>
    <property type="gene ID" value="CHC_T00010279001"/>
</dbReference>
<dbReference type="RefSeq" id="XP_005717330.1">
    <property type="nucleotide sequence ID" value="XM_005717273.1"/>
</dbReference>
<sequence>MNAMHGALISLLVAPKSNPESVATQLHEQSQEYSPNGRGLLERVLKRATVDILKGGIQEPSDPKSAFSNALAIVDCAVVLMRNGHVEERLPWTLLEFVFSSCTRGQLSSGIGAIRERFDSYRRAATTAITHVYVIKAAMSCINRDQHGSDPLLSGRLRLILAAALPVWHPSGLNRRGHVYDGGKIDLGSEMENTKESDFDAALYKAFWGVQEFMQNPSLAENEDVWNTARVAIERILDTFETISTLRNPSVAPESPSPKYMAAPSLLHLQLVDVRARRHVLIQLVIFLHYLEVIGQTAPSEKTTPSAYKKHGFCKSLFESDGKGTIIKGRVYALLDRDCPGKFKRFVVSLLQRERKWIDWKKRTGYKHLNAPRSEAPKEFKRRRVLSPVPDSLAPDQSKRRPDGPEEWELRQAAWTVLPKSERIDPLRDPTRLKVSSIQDLKTQLQEDMEDPDITDDLKRIKNPKFVWRSLRLLCEESISTLLQITEPLSEHGVNLERCLAAKDVPAADEETKEAQEVKPDAESKIVVDTKIEAGAKAMEGVEAMGETESATKEAAKPEKAVEGLVASKAHADMQAKPKDGALVDSKRNTVGEDKQAENAPEEEADAVGLDKADGDAKVDRKAEGTKETDMVRQNQTVMNAQTSEPAKAIEEVESKP</sequence>
<dbReference type="Pfam" id="PF11957">
    <property type="entry name" value="efThoc1"/>
    <property type="match status" value="2"/>
</dbReference>
<gene>
    <name evidence="2" type="ORF">CHC_T00010279001</name>
</gene>
<dbReference type="Proteomes" id="UP000012073">
    <property type="component" value="Unassembled WGS sequence"/>
</dbReference>
<dbReference type="InterPro" id="IPR021861">
    <property type="entry name" value="THO_THOC1"/>
</dbReference>